<dbReference type="PATRIC" id="fig|1392.242.peg.1609"/>
<proteinExistence type="predicted"/>
<evidence type="ECO:0000313" key="1">
    <source>
        <dbReference type="EMBL" id="KLV16881.1"/>
    </source>
</evidence>
<gene>
    <name evidence="1" type="ORF">ABW01_18650</name>
</gene>
<dbReference type="RefSeq" id="WP_000834972.1">
    <property type="nucleotide sequence ID" value="NZ_JARLBW010000041.1"/>
</dbReference>
<name>A0A0J1HT48_BACAN</name>
<dbReference type="EMBL" id="LDPG01000014">
    <property type="protein sequence ID" value="KLV16881.1"/>
    <property type="molecule type" value="Genomic_DNA"/>
</dbReference>
<dbReference type="AlphaFoldDB" id="A0A0J1HT48"/>
<dbReference type="Proteomes" id="UP000035904">
    <property type="component" value="Unassembled WGS sequence"/>
</dbReference>
<dbReference type="PROSITE" id="PS51257">
    <property type="entry name" value="PROKAR_LIPOPROTEIN"/>
    <property type="match status" value="1"/>
</dbReference>
<dbReference type="Pfam" id="PF13222">
    <property type="entry name" value="DUF4030"/>
    <property type="match status" value="1"/>
</dbReference>
<protein>
    <submittedName>
        <fullName evidence="1">Lipoprotein</fullName>
    </submittedName>
</protein>
<organism evidence="1 2">
    <name type="scientific">Bacillus anthracis</name>
    <name type="common">anthrax bacterium</name>
    <dbReference type="NCBI Taxonomy" id="1392"/>
    <lineage>
        <taxon>Bacteria</taxon>
        <taxon>Bacillati</taxon>
        <taxon>Bacillota</taxon>
        <taxon>Bacilli</taxon>
        <taxon>Bacillales</taxon>
        <taxon>Bacillaceae</taxon>
        <taxon>Bacillus</taxon>
        <taxon>Bacillus cereus group</taxon>
    </lineage>
</organism>
<evidence type="ECO:0000313" key="2">
    <source>
        <dbReference type="Proteomes" id="UP000035904"/>
    </source>
</evidence>
<keyword evidence="1" id="KW-0449">Lipoprotein</keyword>
<comment type="caution">
    <text evidence="1">The sequence shown here is derived from an EMBL/GenBank/DDBJ whole genome shotgun (WGS) entry which is preliminary data.</text>
</comment>
<dbReference type="InterPro" id="IPR025108">
    <property type="entry name" value="DUF4030"/>
</dbReference>
<reference evidence="1 2" key="1">
    <citation type="submission" date="2015-05" db="EMBL/GenBank/DDBJ databases">
        <title>Whole genome sequence and identification of bacterial endophytes from Costus igneus.</title>
        <authorList>
            <person name="Lee Y.P."/>
            <person name="Gan H.M."/>
            <person name="Eng W."/>
            <person name="Wheatley M.S."/>
            <person name="Caraballo A."/>
            <person name="Polter S."/>
            <person name="Savka M.A."/>
            <person name="Hudson A.O."/>
        </authorList>
    </citation>
    <scope>NUCLEOTIDE SEQUENCE [LARGE SCALE GENOMIC DNA]</scope>
    <source>
        <strain evidence="1 2">RIT375</strain>
    </source>
</reference>
<sequence>MKSGKKLIVFLFSIAVLCACEPEMEESKSEDSIVMDIATAAVKEESFFSAAIWDDKARKVDLEIADSENANEIKKEINKRLQIQGIMSYKVNISQRNKEIVNAEHRWELVFGQIFDDVFRKNGYEGFGIQQINYKKNQPVTIDIKTKIRDDEVGAREFGQKIEKEVEGVLKTEAVKKWIENDSYAIGIYDIEDRKIN</sequence>
<accession>A0A0J1HT48</accession>